<keyword evidence="2" id="KW-1185">Reference proteome</keyword>
<accession>A9H0X1</accession>
<evidence type="ECO:0000313" key="1">
    <source>
        <dbReference type="EMBL" id="CAP57183.1"/>
    </source>
</evidence>
<gene>
    <name evidence="1" type="ordered locus">GDI3240</name>
</gene>
<sequence length="164" mass="17868">MPLLEDGRLVADRWTAIGPDDALPATGPVIVPLARIEDGLARNSDEKLGVAIPPDTEIAVLRTALPRLSLVAVTFPSFRDGRAFSQARALREHLGFAGDIRVTGRPLPDQYEFLLRCGATTVELPDDADPAVWARAHARFHTAYQPAVRGEPAEGFGLRRLLRV</sequence>
<protein>
    <submittedName>
        <fullName evidence="1">Conserved protein</fullName>
    </submittedName>
</protein>
<reference evidence="1 2" key="1">
    <citation type="journal article" date="2009" name="BMC Genomics">
        <title>Complete genome sequence of the sugarcane nitrogen-fixing endophyte Gluconacetobacter diazotrophicus Pal5.</title>
        <authorList>
            <person name="Bertalan M."/>
            <person name="Albano R."/>
            <person name="Padua V."/>
            <person name="Rouws L."/>
            <person name="Rojas C."/>
            <person name="Hemerly A."/>
            <person name="Teixeira K."/>
            <person name="Schwab S."/>
            <person name="Araujo J."/>
            <person name="Oliveira A."/>
            <person name="Franca L."/>
            <person name="Magalhaes V."/>
            <person name="Alqueres S."/>
            <person name="Cardoso A."/>
            <person name="Almeida W."/>
            <person name="Loureiro M.M."/>
            <person name="Nogueira E."/>
            <person name="Cidade D."/>
            <person name="Oliveira D."/>
            <person name="Simao T."/>
            <person name="Macedo J."/>
            <person name="Valadao A."/>
            <person name="Dreschsel M."/>
            <person name="Freitas F."/>
            <person name="Vidal M."/>
            <person name="Guedes H."/>
            <person name="Rodrigues E."/>
            <person name="Meneses C."/>
            <person name="Brioso P."/>
            <person name="Pozzer L."/>
            <person name="Figueiredo D."/>
            <person name="Montano H."/>
            <person name="Junior J."/>
            <person name="Filho G."/>
            <person name="Flores V."/>
            <person name="Ferreira B."/>
            <person name="Branco A."/>
            <person name="Gonzalez P."/>
            <person name="Guillobel H."/>
            <person name="Lemos M."/>
            <person name="Seibel L."/>
            <person name="Macedo J."/>
            <person name="Alves-Ferreira M."/>
            <person name="Sachetto-Martins G."/>
            <person name="Coelho A."/>
            <person name="Santos E."/>
            <person name="Amaral G."/>
            <person name="Neves A."/>
            <person name="Pacheco A.B."/>
            <person name="Carvalho D."/>
            <person name="Lery L."/>
            <person name="Bisch P."/>
            <person name="Rossle S.C."/>
            <person name="Urmenyi T."/>
            <person name="Kruger W.V."/>
            <person name="Martins O."/>
            <person name="Baldani J.I."/>
            <person name="Ferreira P.C."/>
        </authorList>
    </citation>
    <scope>NUCLEOTIDE SEQUENCE [LARGE SCALE GENOMIC DNA]</scope>
    <source>
        <strain evidence="2">ATCC 49037 / DSM 5601 / CCUG 37298 / CIP 103539 / LMG 7603 / PAl5</strain>
    </source>
</reference>
<dbReference type="InterPro" id="IPR008318">
    <property type="entry name" value="UCP030820"/>
</dbReference>
<dbReference type="AlphaFoldDB" id="A9H0X1"/>
<evidence type="ECO:0000313" key="2">
    <source>
        <dbReference type="Proteomes" id="UP000001176"/>
    </source>
</evidence>
<dbReference type="RefSeq" id="WP_012227677.1">
    <property type="nucleotide sequence ID" value="NC_010125.1"/>
</dbReference>
<dbReference type="PIRSF" id="PIRSF030820">
    <property type="entry name" value="UCP030820"/>
    <property type="match status" value="1"/>
</dbReference>
<dbReference type="Pfam" id="PF06073">
    <property type="entry name" value="DUF934"/>
    <property type="match status" value="1"/>
</dbReference>
<proteinExistence type="predicted"/>
<organism evidence="1 2">
    <name type="scientific">Gluconacetobacter diazotrophicus (strain ATCC 49037 / DSM 5601 / CCUG 37298 / CIP 103539 / LMG 7603 / PAl5)</name>
    <dbReference type="NCBI Taxonomy" id="272568"/>
    <lineage>
        <taxon>Bacteria</taxon>
        <taxon>Pseudomonadati</taxon>
        <taxon>Pseudomonadota</taxon>
        <taxon>Alphaproteobacteria</taxon>
        <taxon>Acetobacterales</taxon>
        <taxon>Acetobacteraceae</taxon>
        <taxon>Gluconacetobacter</taxon>
    </lineage>
</organism>
<dbReference type="Proteomes" id="UP000001176">
    <property type="component" value="Chromosome"/>
</dbReference>
<dbReference type="EMBL" id="AM889285">
    <property type="protein sequence ID" value="CAP57183.1"/>
    <property type="molecule type" value="Genomic_DNA"/>
</dbReference>
<dbReference type="OrthoDB" id="9800421at2"/>
<name>A9H0X1_GLUDA</name>
<dbReference type="KEGG" id="gdi:GDI3240"/>